<dbReference type="Pfam" id="PF04542">
    <property type="entry name" value="Sigma70_r2"/>
    <property type="match status" value="1"/>
</dbReference>
<sequence>MSKEIPGNGIPEPTTNDLARIEKELQSKPLNDMGFPNEAEHDDLFRQYVNSLPKVAPKSLEESLALGKRVKDGGPDAKEAREELFFSCARMVISVARKRKARGTNTSFMDLIEEGNEGLWMAAEKYDYQRGVKFSTYSMWYIEQKIKKSGMEDAGTIKIPQGVAYLVNRVAKARGDLTNEKGEAPSIREVAKRVGLSPGRVEALLEYHELKSIGSINAHTENGEDADEHGDFIEDENSLYRDGLDGKVDLAILKKVCDGLPLELTSKQRKAIVFRYEFGLTYDEIGQIMKISVPAVKALEDKALRHLRIPQVKSKLEPFLEERPTKNK</sequence>
<dbReference type="EMBL" id="LCLA01000011">
    <property type="protein sequence ID" value="KKU10464.1"/>
    <property type="molecule type" value="Genomic_DNA"/>
</dbReference>
<feature type="domain" description="RNA polymerase sigma-70 region 3" evidence="6">
    <location>
        <begin position="167"/>
        <end position="237"/>
    </location>
</feature>
<dbReference type="CDD" id="cd06171">
    <property type="entry name" value="Sigma70_r4"/>
    <property type="match status" value="1"/>
</dbReference>
<dbReference type="SUPFAM" id="SSF88659">
    <property type="entry name" value="Sigma3 and sigma4 domains of RNA polymerase sigma factors"/>
    <property type="match status" value="2"/>
</dbReference>
<protein>
    <submittedName>
        <fullName evidence="9">RNA polymerase sigma factor</fullName>
    </submittedName>
</protein>
<dbReference type="AlphaFoldDB" id="A0A0G1MQJ5"/>
<name>A0A0G1MQJ5_9BACT</name>
<evidence type="ECO:0000259" key="7">
    <source>
        <dbReference type="Pfam" id="PF04542"/>
    </source>
</evidence>
<dbReference type="PANTHER" id="PTHR30603:SF47">
    <property type="entry name" value="RNA POLYMERASE SIGMA FACTOR SIGD, CHLOROPLASTIC"/>
    <property type="match status" value="1"/>
</dbReference>
<keyword evidence="3" id="KW-0238">DNA-binding</keyword>
<dbReference type="GO" id="GO:0016987">
    <property type="term" value="F:sigma factor activity"/>
    <property type="evidence" value="ECO:0007669"/>
    <property type="project" value="UniProtKB-KW"/>
</dbReference>
<evidence type="ECO:0000256" key="5">
    <source>
        <dbReference type="SAM" id="MobiDB-lite"/>
    </source>
</evidence>
<dbReference type="Gene3D" id="1.10.601.10">
    <property type="entry name" value="RNA Polymerase Primary Sigma Factor"/>
    <property type="match status" value="1"/>
</dbReference>
<gene>
    <name evidence="9" type="ORF">UX13_C0011G0005</name>
</gene>
<dbReference type="Proteomes" id="UP000034329">
    <property type="component" value="Unassembled WGS sequence"/>
</dbReference>
<dbReference type="Pfam" id="PF04545">
    <property type="entry name" value="Sigma70_r4"/>
    <property type="match status" value="1"/>
</dbReference>
<dbReference type="PANTHER" id="PTHR30603">
    <property type="entry name" value="RNA POLYMERASE SIGMA FACTOR RPO"/>
    <property type="match status" value="1"/>
</dbReference>
<dbReference type="InterPro" id="IPR050239">
    <property type="entry name" value="Sigma-70_RNA_pol_init_factors"/>
</dbReference>
<keyword evidence="2" id="KW-0731">Sigma factor</keyword>
<dbReference type="GO" id="GO:0006352">
    <property type="term" value="P:DNA-templated transcription initiation"/>
    <property type="evidence" value="ECO:0007669"/>
    <property type="project" value="InterPro"/>
</dbReference>
<dbReference type="GO" id="GO:0003677">
    <property type="term" value="F:DNA binding"/>
    <property type="evidence" value="ECO:0007669"/>
    <property type="project" value="UniProtKB-KW"/>
</dbReference>
<evidence type="ECO:0000256" key="4">
    <source>
        <dbReference type="ARBA" id="ARBA00023163"/>
    </source>
</evidence>
<evidence type="ECO:0000256" key="1">
    <source>
        <dbReference type="ARBA" id="ARBA00023015"/>
    </source>
</evidence>
<dbReference type="InterPro" id="IPR007627">
    <property type="entry name" value="RNA_pol_sigma70_r2"/>
</dbReference>
<proteinExistence type="predicted"/>
<evidence type="ECO:0000256" key="3">
    <source>
        <dbReference type="ARBA" id="ARBA00023125"/>
    </source>
</evidence>
<dbReference type="Gene3D" id="1.10.10.10">
    <property type="entry name" value="Winged helix-like DNA-binding domain superfamily/Winged helix DNA-binding domain"/>
    <property type="match status" value="2"/>
</dbReference>
<evidence type="ECO:0000259" key="8">
    <source>
        <dbReference type="Pfam" id="PF04545"/>
    </source>
</evidence>
<comment type="caution">
    <text evidence="9">The sequence shown here is derived from an EMBL/GenBank/DDBJ whole genome shotgun (WGS) entry which is preliminary data.</text>
</comment>
<dbReference type="PRINTS" id="PR00046">
    <property type="entry name" value="SIGMA70FCT"/>
</dbReference>
<evidence type="ECO:0000259" key="6">
    <source>
        <dbReference type="Pfam" id="PF04539"/>
    </source>
</evidence>
<dbReference type="Pfam" id="PF04539">
    <property type="entry name" value="Sigma70_r3"/>
    <property type="match status" value="1"/>
</dbReference>
<feature type="domain" description="RNA polymerase sigma-70 region 2" evidence="7">
    <location>
        <begin position="87"/>
        <end position="147"/>
    </location>
</feature>
<dbReference type="InterPro" id="IPR013324">
    <property type="entry name" value="RNA_pol_sigma_r3/r4-like"/>
</dbReference>
<evidence type="ECO:0000256" key="2">
    <source>
        <dbReference type="ARBA" id="ARBA00023082"/>
    </source>
</evidence>
<dbReference type="InterPro" id="IPR036388">
    <property type="entry name" value="WH-like_DNA-bd_sf"/>
</dbReference>
<dbReference type="InterPro" id="IPR007624">
    <property type="entry name" value="RNA_pol_sigma70_r3"/>
</dbReference>
<evidence type="ECO:0000313" key="10">
    <source>
        <dbReference type="Proteomes" id="UP000034329"/>
    </source>
</evidence>
<keyword evidence="4" id="KW-0804">Transcription</keyword>
<dbReference type="InterPro" id="IPR000943">
    <property type="entry name" value="RNA_pol_sigma70"/>
</dbReference>
<dbReference type="InterPro" id="IPR013325">
    <property type="entry name" value="RNA_pol_sigma_r2"/>
</dbReference>
<organism evidence="9 10">
    <name type="scientific">Candidatus Woesebacteria bacterium GW2011_GWB1_45_5</name>
    <dbReference type="NCBI Taxonomy" id="1618581"/>
    <lineage>
        <taxon>Bacteria</taxon>
        <taxon>Candidatus Woeseibacteriota</taxon>
    </lineage>
</organism>
<dbReference type="InterPro" id="IPR007630">
    <property type="entry name" value="RNA_pol_sigma70_r4"/>
</dbReference>
<evidence type="ECO:0000313" key="9">
    <source>
        <dbReference type="EMBL" id="KKU10464.1"/>
    </source>
</evidence>
<accession>A0A0G1MQJ5</accession>
<feature type="domain" description="RNA polymerase sigma-70 region 4" evidence="8">
    <location>
        <begin position="263"/>
        <end position="308"/>
    </location>
</feature>
<feature type="region of interest" description="Disordered" evidence="5">
    <location>
        <begin position="1"/>
        <end position="36"/>
    </location>
</feature>
<reference evidence="9 10" key="1">
    <citation type="journal article" date="2015" name="Nature">
        <title>rRNA introns, odd ribosomes, and small enigmatic genomes across a large radiation of phyla.</title>
        <authorList>
            <person name="Brown C.T."/>
            <person name="Hug L.A."/>
            <person name="Thomas B.C."/>
            <person name="Sharon I."/>
            <person name="Castelle C.J."/>
            <person name="Singh A."/>
            <person name="Wilkins M.J."/>
            <person name="Williams K.H."/>
            <person name="Banfield J.F."/>
        </authorList>
    </citation>
    <scope>NUCLEOTIDE SEQUENCE [LARGE SCALE GENOMIC DNA]</scope>
</reference>
<keyword evidence="1" id="KW-0805">Transcription regulation</keyword>
<dbReference type="SUPFAM" id="SSF88946">
    <property type="entry name" value="Sigma2 domain of RNA polymerase sigma factors"/>
    <property type="match status" value="1"/>
</dbReference>